<reference evidence="1" key="2">
    <citation type="submission" date="2021-04" db="EMBL/GenBank/DDBJ databases">
        <authorList>
            <person name="Gilroy R."/>
        </authorList>
    </citation>
    <scope>NUCLEOTIDE SEQUENCE</scope>
    <source>
        <strain evidence="1">CHK195-9823</strain>
    </source>
</reference>
<protein>
    <recommendedName>
        <fullName evidence="3">Inhibitor of sigma-G Gin</fullName>
    </recommendedName>
</protein>
<dbReference type="EMBL" id="DXIQ01000063">
    <property type="protein sequence ID" value="HIV39266.1"/>
    <property type="molecule type" value="Genomic_DNA"/>
</dbReference>
<accession>A0A9D1PE31</accession>
<dbReference type="AlphaFoldDB" id="A0A9D1PE31"/>
<sequence>MTDHICMKCGAGLMSDEIALHRKLFGIASKEFMCLDCQAEYLRVDRERLEKTIEMYHRSGTCMLFAKWE</sequence>
<gene>
    <name evidence="1" type="ORF">H9747_09785</name>
</gene>
<dbReference type="Proteomes" id="UP000886814">
    <property type="component" value="Unassembled WGS sequence"/>
</dbReference>
<name>A0A9D1PE31_9FIRM</name>
<proteinExistence type="predicted"/>
<evidence type="ECO:0008006" key="3">
    <source>
        <dbReference type="Google" id="ProtNLM"/>
    </source>
</evidence>
<organism evidence="1 2">
    <name type="scientific">Candidatus Blautia stercorigallinarum</name>
    <dbReference type="NCBI Taxonomy" id="2838501"/>
    <lineage>
        <taxon>Bacteria</taxon>
        <taxon>Bacillati</taxon>
        <taxon>Bacillota</taxon>
        <taxon>Clostridia</taxon>
        <taxon>Lachnospirales</taxon>
        <taxon>Lachnospiraceae</taxon>
        <taxon>Blautia</taxon>
    </lineage>
</organism>
<evidence type="ECO:0000313" key="2">
    <source>
        <dbReference type="Proteomes" id="UP000886814"/>
    </source>
</evidence>
<evidence type="ECO:0000313" key="1">
    <source>
        <dbReference type="EMBL" id="HIV39266.1"/>
    </source>
</evidence>
<comment type="caution">
    <text evidence="1">The sequence shown here is derived from an EMBL/GenBank/DDBJ whole genome shotgun (WGS) entry which is preliminary data.</text>
</comment>
<reference evidence="1" key="1">
    <citation type="journal article" date="2021" name="PeerJ">
        <title>Extensive microbial diversity within the chicken gut microbiome revealed by metagenomics and culture.</title>
        <authorList>
            <person name="Gilroy R."/>
            <person name="Ravi A."/>
            <person name="Getino M."/>
            <person name="Pursley I."/>
            <person name="Horton D.L."/>
            <person name="Alikhan N.F."/>
            <person name="Baker D."/>
            <person name="Gharbi K."/>
            <person name="Hall N."/>
            <person name="Watson M."/>
            <person name="Adriaenssens E.M."/>
            <person name="Foster-Nyarko E."/>
            <person name="Jarju S."/>
            <person name="Secka A."/>
            <person name="Antonio M."/>
            <person name="Oren A."/>
            <person name="Chaudhuri R.R."/>
            <person name="La Ragione R."/>
            <person name="Hildebrand F."/>
            <person name="Pallen M.J."/>
        </authorList>
    </citation>
    <scope>NUCLEOTIDE SEQUENCE</scope>
    <source>
        <strain evidence="1">CHK195-9823</strain>
    </source>
</reference>